<sequence>MKPLFHVLALAFLAACGADAPLTPGGAGPTFTAGGEARIGVVFSEGG</sequence>
<comment type="caution">
    <text evidence="2">The sequence shown here is derived from an EMBL/GenBank/DDBJ whole genome shotgun (WGS) entry which is preliminary data.</text>
</comment>
<protein>
    <submittedName>
        <fullName evidence="2">Uncharacterized protein</fullName>
    </submittedName>
</protein>
<gene>
    <name evidence="2" type="ORF">BCF33_2519</name>
</gene>
<feature type="signal peptide" evidence="1">
    <location>
        <begin position="1"/>
        <end position="20"/>
    </location>
</feature>
<evidence type="ECO:0000313" key="3">
    <source>
        <dbReference type="Proteomes" id="UP000238801"/>
    </source>
</evidence>
<dbReference type="RefSeq" id="WP_158259421.1">
    <property type="nucleotide sequence ID" value="NZ_PVTT01000002.1"/>
</dbReference>
<name>A0A2T0X3W9_9RHOB</name>
<dbReference type="AlphaFoldDB" id="A0A2T0X3W9"/>
<evidence type="ECO:0000313" key="2">
    <source>
        <dbReference type="EMBL" id="PRY93638.1"/>
    </source>
</evidence>
<proteinExistence type="predicted"/>
<feature type="chain" id="PRO_5015698707" evidence="1">
    <location>
        <begin position="21"/>
        <end position="47"/>
    </location>
</feature>
<dbReference type="EMBL" id="PVTT01000002">
    <property type="protein sequence ID" value="PRY93638.1"/>
    <property type="molecule type" value="Genomic_DNA"/>
</dbReference>
<keyword evidence="3" id="KW-1185">Reference proteome</keyword>
<evidence type="ECO:0000256" key="1">
    <source>
        <dbReference type="SAM" id="SignalP"/>
    </source>
</evidence>
<dbReference type="PROSITE" id="PS51257">
    <property type="entry name" value="PROKAR_LIPOPROTEIN"/>
    <property type="match status" value="1"/>
</dbReference>
<reference evidence="2 3" key="1">
    <citation type="submission" date="2018-03" db="EMBL/GenBank/DDBJ databases">
        <title>Genomic Encyclopedia of Archaeal and Bacterial Type Strains, Phase II (KMG-II): from individual species to whole genera.</title>
        <authorList>
            <person name="Goeker M."/>
        </authorList>
    </citation>
    <scope>NUCLEOTIDE SEQUENCE [LARGE SCALE GENOMIC DNA]</scope>
    <source>
        <strain evidence="2 3">DSM 29318</strain>
    </source>
</reference>
<accession>A0A2T0X3W9</accession>
<organism evidence="2 3">
    <name type="scientific">Hasllibacter halocynthiae</name>
    <dbReference type="NCBI Taxonomy" id="595589"/>
    <lineage>
        <taxon>Bacteria</taxon>
        <taxon>Pseudomonadati</taxon>
        <taxon>Pseudomonadota</taxon>
        <taxon>Alphaproteobacteria</taxon>
        <taxon>Rhodobacterales</taxon>
        <taxon>Roseobacteraceae</taxon>
        <taxon>Hasllibacter</taxon>
    </lineage>
</organism>
<keyword evidence="1" id="KW-0732">Signal</keyword>
<dbReference type="Proteomes" id="UP000238801">
    <property type="component" value="Unassembled WGS sequence"/>
</dbReference>